<evidence type="ECO:0008006" key="9">
    <source>
        <dbReference type="Google" id="ProtNLM"/>
    </source>
</evidence>
<dbReference type="SUPFAM" id="SSF88946">
    <property type="entry name" value="Sigma2 domain of RNA polymerase sigma factors"/>
    <property type="match status" value="1"/>
</dbReference>
<keyword evidence="3" id="KW-0731">Sigma factor</keyword>
<protein>
    <recommendedName>
        <fullName evidence="9">RNA polymerase subunit sigma-70</fullName>
    </recommendedName>
</protein>
<dbReference type="PANTHER" id="PTHR43133:SF46">
    <property type="entry name" value="RNA POLYMERASE SIGMA-70 FACTOR ECF SUBFAMILY"/>
    <property type="match status" value="1"/>
</dbReference>
<reference evidence="7 8" key="1">
    <citation type="submission" date="2018-02" db="EMBL/GenBank/DDBJ databases">
        <title>The draft genome of Sphingobacterium sp. 5JN-11.</title>
        <authorList>
            <person name="Liu L."/>
            <person name="Li L."/>
            <person name="Liang L."/>
            <person name="Zhang X."/>
            <person name="Wang T."/>
        </authorList>
    </citation>
    <scope>NUCLEOTIDE SEQUENCE [LARGE SCALE GENOMIC DNA]</scope>
    <source>
        <strain evidence="7 8">5JN-11</strain>
    </source>
</reference>
<comment type="caution">
    <text evidence="7">The sequence shown here is derived from an EMBL/GenBank/DDBJ whole genome shotgun (WGS) entry which is preliminary data.</text>
</comment>
<dbReference type="InterPro" id="IPR007627">
    <property type="entry name" value="RNA_pol_sigma70_r2"/>
</dbReference>
<dbReference type="Gene3D" id="1.10.1740.10">
    <property type="match status" value="1"/>
</dbReference>
<keyword evidence="2" id="KW-0805">Transcription regulation</keyword>
<dbReference type="Pfam" id="PF08281">
    <property type="entry name" value="Sigma70_r4_2"/>
    <property type="match status" value="1"/>
</dbReference>
<dbReference type="Gene3D" id="1.10.10.10">
    <property type="entry name" value="Winged helix-like DNA-binding domain superfamily/Winged helix DNA-binding domain"/>
    <property type="match status" value="1"/>
</dbReference>
<organism evidence="7 8">
    <name type="scientific">Sphingobacterium haloxyli</name>
    <dbReference type="NCBI Taxonomy" id="2100533"/>
    <lineage>
        <taxon>Bacteria</taxon>
        <taxon>Pseudomonadati</taxon>
        <taxon>Bacteroidota</taxon>
        <taxon>Sphingobacteriia</taxon>
        <taxon>Sphingobacteriales</taxon>
        <taxon>Sphingobacteriaceae</taxon>
        <taxon>Sphingobacterium</taxon>
    </lineage>
</organism>
<dbReference type="GO" id="GO:0003677">
    <property type="term" value="F:DNA binding"/>
    <property type="evidence" value="ECO:0007669"/>
    <property type="project" value="InterPro"/>
</dbReference>
<evidence type="ECO:0000256" key="4">
    <source>
        <dbReference type="ARBA" id="ARBA00023163"/>
    </source>
</evidence>
<dbReference type="InterPro" id="IPR013249">
    <property type="entry name" value="RNA_pol_sigma70_r4_t2"/>
</dbReference>
<accession>A0A2S9J5Q4</accession>
<dbReference type="GO" id="GO:0006352">
    <property type="term" value="P:DNA-templated transcription initiation"/>
    <property type="evidence" value="ECO:0007669"/>
    <property type="project" value="InterPro"/>
</dbReference>
<keyword evidence="4" id="KW-0804">Transcription</keyword>
<dbReference type="InterPro" id="IPR014284">
    <property type="entry name" value="RNA_pol_sigma-70_dom"/>
</dbReference>
<evidence type="ECO:0000259" key="5">
    <source>
        <dbReference type="Pfam" id="PF04542"/>
    </source>
</evidence>
<dbReference type="OrthoDB" id="659569at2"/>
<dbReference type="GO" id="GO:0016987">
    <property type="term" value="F:sigma factor activity"/>
    <property type="evidence" value="ECO:0007669"/>
    <property type="project" value="UniProtKB-KW"/>
</dbReference>
<dbReference type="PANTHER" id="PTHR43133">
    <property type="entry name" value="RNA POLYMERASE ECF-TYPE SIGMA FACTO"/>
    <property type="match status" value="1"/>
</dbReference>
<dbReference type="InterPro" id="IPR036388">
    <property type="entry name" value="WH-like_DNA-bd_sf"/>
</dbReference>
<evidence type="ECO:0000256" key="3">
    <source>
        <dbReference type="ARBA" id="ARBA00023082"/>
    </source>
</evidence>
<comment type="similarity">
    <text evidence="1">Belongs to the sigma-70 factor family. ECF subfamily.</text>
</comment>
<evidence type="ECO:0000256" key="1">
    <source>
        <dbReference type="ARBA" id="ARBA00010641"/>
    </source>
</evidence>
<evidence type="ECO:0000313" key="7">
    <source>
        <dbReference type="EMBL" id="PRD48074.1"/>
    </source>
</evidence>
<dbReference type="EMBL" id="PVBQ01000004">
    <property type="protein sequence ID" value="PRD48074.1"/>
    <property type="molecule type" value="Genomic_DNA"/>
</dbReference>
<dbReference type="NCBIfam" id="TIGR02937">
    <property type="entry name" value="sigma70-ECF"/>
    <property type="match status" value="1"/>
</dbReference>
<feature type="domain" description="RNA polymerase sigma-70 region 2" evidence="5">
    <location>
        <begin position="32"/>
        <end position="98"/>
    </location>
</feature>
<proteinExistence type="inferred from homology"/>
<dbReference type="SUPFAM" id="SSF88659">
    <property type="entry name" value="Sigma3 and sigma4 domains of RNA polymerase sigma factors"/>
    <property type="match status" value="1"/>
</dbReference>
<evidence type="ECO:0000256" key="2">
    <source>
        <dbReference type="ARBA" id="ARBA00023015"/>
    </source>
</evidence>
<keyword evidence="8" id="KW-1185">Reference proteome</keyword>
<feature type="domain" description="RNA polymerase sigma factor 70 region 4 type 2" evidence="6">
    <location>
        <begin position="136"/>
        <end position="185"/>
    </location>
</feature>
<dbReference type="AlphaFoldDB" id="A0A2S9J5Q4"/>
<dbReference type="InterPro" id="IPR013324">
    <property type="entry name" value="RNA_pol_sigma_r3/r4-like"/>
</dbReference>
<dbReference type="Pfam" id="PF04542">
    <property type="entry name" value="Sigma70_r2"/>
    <property type="match status" value="1"/>
</dbReference>
<gene>
    <name evidence="7" type="ORF">C5745_06045</name>
</gene>
<dbReference type="InterPro" id="IPR039425">
    <property type="entry name" value="RNA_pol_sigma-70-like"/>
</dbReference>
<evidence type="ECO:0000259" key="6">
    <source>
        <dbReference type="Pfam" id="PF08281"/>
    </source>
</evidence>
<evidence type="ECO:0000313" key="8">
    <source>
        <dbReference type="Proteomes" id="UP000239711"/>
    </source>
</evidence>
<dbReference type="Proteomes" id="UP000239711">
    <property type="component" value="Unassembled WGS sequence"/>
</dbReference>
<dbReference type="InterPro" id="IPR013325">
    <property type="entry name" value="RNA_pol_sigma_r2"/>
</dbReference>
<sequence length="198" mass="23676">MLLNSEIMKTSDIDEQLWHALQLGDWKAFETIYNRYIKLLYKEISKRIDDKAVVEDLIQDIFLSLWNKREAIQIQGDIYPYLYGMAINRVLNYYRSTRLQPKFVELWDDLPEHMADLTELSLAFRQAHTQELESLLEVAIKSLPNRMRQVYKLRYEKELSVPQIAKQLSTSPNTVHNQLKTIRKRFLKTIRQSSYIFF</sequence>
<name>A0A2S9J5Q4_9SPHI</name>